<evidence type="ECO:0000313" key="2">
    <source>
        <dbReference type="Proteomes" id="UP001218246"/>
    </source>
</evidence>
<keyword evidence="2" id="KW-1185">Reference proteome</keyword>
<organism evidence="1 2">
    <name type="scientific">Ectobacillus antri</name>
    <dbReference type="NCBI Taxonomy" id="2486280"/>
    <lineage>
        <taxon>Bacteria</taxon>
        <taxon>Bacillati</taxon>
        <taxon>Bacillota</taxon>
        <taxon>Bacilli</taxon>
        <taxon>Bacillales</taxon>
        <taxon>Bacillaceae</taxon>
        <taxon>Ectobacillus</taxon>
    </lineage>
</organism>
<dbReference type="Proteomes" id="UP001218246">
    <property type="component" value="Unassembled WGS sequence"/>
</dbReference>
<keyword evidence="1" id="KW-0032">Aminotransferase</keyword>
<protein>
    <submittedName>
        <fullName evidence="1">Aminotransferase yhxA</fullName>
    </submittedName>
</protein>
<sequence length="101" mass="11387">MKKTNKVLLSVMTIAGATGCSNETTLPPKPNDSQCRDYEFDYDEGVWECDDSSSAYYRHYYYGGNRYATRSELRKDANYKKYVQSDAFKKGFGSGSKVSGS</sequence>
<evidence type="ECO:0000313" key="1">
    <source>
        <dbReference type="EMBL" id="MDG5752400.1"/>
    </source>
</evidence>
<gene>
    <name evidence="1" type="ORF">P6P90_00100</name>
</gene>
<dbReference type="RefSeq" id="WP_245999883.1">
    <property type="nucleotide sequence ID" value="NZ_JARRRY010000001.1"/>
</dbReference>
<name>A0ABT6GZF3_9BACI</name>
<accession>A0ABT6GZF3</accession>
<keyword evidence="1" id="KW-0808">Transferase</keyword>
<reference evidence="1 2" key="1">
    <citation type="submission" date="2023-04" db="EMBL/GenBank/DDBJ databases">
        <title>Ectobacillus antri isolated from activated sludge.</title>
        <authorList>
            <person name="Yan P."/>
            <person name="Liu X."/>
        </authorList>
    </citation>
    <scope>NUCLEOTIDE SEQUENCE [LARGE SCALE GENOMIC DNA]</scope>
    <source>
        <strain evidence="1 2">C18H</strain>
    </source>
</reference>
<comment type="caution">
    <text evidence="1">The sequence shown here is derived from an EMBL/GenBank/DDBJ whole genome shotgun (WGS) entry which is preliminary data.</text>
</comment>
<dbReference type="EMBL" id="JARULN010000001">
    <property type="protein sequence ID" value="MDG5752400.1"/>
    <property type="molecule type" value="Genomic_DNA"/>
</dbReference>
<proteinExistence type="predicted"/>
<dbReference type="PROSITE" id="PS51257">
    <property type="entry name" value="PROKAR_LIPOPROTEIN"/>
    <property type="match status" value="1"/>
</dbReference>
<dbReference type="GO" id="GO:0008483">
    <property type="term" value="F:transaminase activity"/>
    <property type="evidence" value="ECO:0007669"/>
    <property type="project" value="UniProtKB-KW"/>
</dbReference>